<comment type="caution">
    <text evidence="2">The sequence shown here is derived from an EMBL/GenBank/DDBJ whole genome shotgun (WGS) entry which is preliminary data.</text>
</comment>
<name>A0AAD7AML4_9AGAR</name>
<evidence type="ECO:0000313" key="2">
    <source>
        <dbReference type="EMBL" id="KAJ7362808.1"/>
    </source>
</evidence>
<organism evidence="2 3">
    <name type="scientific">Mycena albidolilacea</name>
    <dbReference type="NCBI Taxonomy" id="1033008"/>
    <lineage>
        <taxon>Eukaryota</taxon>
        <taxon>Fungi</taxon>
        <taxon>Dikarya</taxon>
        <taxon>Basidiomycota</taxon>
        <taxon>Agaricomycotina</taxon>
        <taxon>Agaricomycetes</taxon>
        <taxon>Agaricomycetidae</taxon>
        <taxon>Agaricales</taxon>
        <taxon>Marasmiineae</taxon>
        <taxon>Mycenaceae</taxon>
        <taxon>Mycena</taxon>
    </lineage>
</organism>
<dbReference type="AlphaFoldDB" id="A0AAD7AML4"/>
<accession>A0AAD7AML4</accession>
<reference evidence="2" key="1">
    <citation type="submission" date="2023-03" db="EMBL/GenBank/DDBJ databases">
        <title>Massive genome expansion in bonnet fungi (Mycena s.s.) driven by repeated elements and novel gene families across ecological guilds.</title>
        <authorList>
            <consortium name="Lawrence Berkeley National Laboratory"/>
            <person name="Harder C.B."/>
            <person name="Miyauchi S."/>
            <person name="Viragh M."/>
            <person name="Kuo A."/>
            <person name="Thoen E."/>
            <person name="Andreopoulos B."/>
            <person name="Lu D."/>
            <person name="Skrede I."/>
            <person name="Drula E."/>
            <person name="Henrissat B."/>
            <person name="Morin E."/>
            <person name="Kohler A."/>
            <person name="Barry K."/>
            <person name="LaButti K."/>
            <person name="Morin E."/>
            <person name="Salamov A."/>
            <person name="Lipzen A."/>
            <person name="Mereny Z."/>
            <person name="Hegedus B."/>
            <person name="Baldrian P."/>
            <person name="Stursova M."/>
            <person name="Weitz H."/>
            <person name="Taylor A."/>
            <person name="Grigoriev I.V."/>
            <person name="Nagy L.G."/>
            <person name="Martin F."/>
            <person name="Kauserud H."/>
        </authorList>
    </citation>
    <scope>NUCLEOTIDE SEQUENCE</scope>
    <source>
        <strain evidence="2">CBHHK002</strain>
    </source>
</reference>
<evidence type="ECO:0000313" key="3">
    <source>
        <dbReference type="Proteomes" id="UP001218218"/>
    </source>
</evidence>
<gene>
    <name evidence="2" type="ORF">DFH08DRAFT_799829</name>
</gene>
<evidence type="ECO:0000256" key="1">
    <source>
        <dbReference type="SAM" id="MobiDB-lite"/>
    </source>
</evidence>
<keyword evidence="3" id="KW-1185">Reference proteome</keyword>
<feature type="compositionally biased region" description="Basic and acidic residues" evidence="1">
    <location>
        <begin position="9"/>
        <end position="33"/>
    </location>
</feature>
<dbReference type="EMBL" id="JARIHO010000004">
    <property type="protein sequence ID" value="KAJ7362808.1"/>
    <property type="molecule type" value="Genomic_DNA"/>
</dbReference>
<feature type="region of interest" description="Disordered" evidence="1">
    <location>
        <begin position="1"/>
        <end position="60"/>
    </location>
</feature>
<proteinExistence type="predicted"/>
<dbReference type="Proteomes" id="UP001218218">
    <property type="component" value="Unassembled WGS sequence"/>
</dbReference>
<sequence length="137" mass="14568">MSTTGVASRLERRNPAIDLERSVSRERSEKLDMRGPSTPLSCRGWAPGDVSTMPHPHSDSSAILDELRQCGPLWTTAPQLLASVAAGDLLSFRASQFHSAKIQYDDSTGGIPRFQKSSSGRVLSPAAAAIAGFPFGG</sequence>
<protein>
    <submittedName>
        <fullName evidence="2">Uncharacterized protein</fullName>
    </submittedName>
</protein>